<gene>
    <name evidence="5" type="ORF">GIB67_012593</name>
</gene>
<dbReference type="GO" id="GO:0022625">
    <property type="term" value="C:cytosolic large ribosomal subunit"/>
    <property type="evidence" value="ECO:0007669"/>
    <property type="project" value="TreeGrafter"/>
</dbReference>
<dbReference type="PANTHER" id="PTHR10934">
    <property type="entry name" value="60S RIBOSOMAL PROTEIN L18"/>
    <property type="match status" value="1"/>
</dbReference>
<feature type="domain" description="Large ribosomal subunit protein uL15/eL18" evidence="4">
    <location>
        <begin position="96"/>
        <end position="151"/>
    </location>
</feature>
<accession>A0A7J7NES9</accession>
<dbReference type="GO" id="GO:0006412">
    <property type="term" value="P:translation"/>
    <property type="evidence" value="ECO:0007669"/>
    <property type="project" value="InterPro"/>
</dbReference>
<dbReference type="PANTHER" id="PTHR10934:SF2">
    <property type="entry name" value="LARGE RIBOSOMAL SUBUNIT PROTEIN EL18"/>
    <property type="match status" value="1"/>
</dbReference>
<evidence type="ECO:0000256" key="3">
    <source>
        <dbReference type="ARBA" id="ARBA00023274"/>
    </source>
</evidence>
<dbReference type="EMBL" id="JACGCM010000816">
    <property type="protein sequence ID" value="KAF6165696.1"/>
    <property type="molecule type" value="Genomic_DNA"/>
</dbReference>
<keyword evidence="2" id="KW-0689">Ribosomal protein</keyword>
<comment type="caution">
    <text evidence="5">The sequence shown here is derived from an EMBL/GenBank/DDBJ whole genome shotgun (WGS) entry which is preliminary data.</text>
</comment>
<evidence type="ECO:0000256" key="1">
    <source>
        <dbReference type="ARBA" id="ARBA00006815"/>
    </source>
</evidence>
<evidence type="ECO:0000313" key="6">
    <source>
        <dbReference type="Proteomes" id="UP000541444"/>
    </source>
</evidence>
<proteinExistence type="inferred from homology"/>
<organism evidence="5 6">
    <name type="scientific">Kingdonia uniflora</name>
    <dbReference type="NCBI Taxonomy" id="39325"/>
    <lineage>
        <taxon>Eukaryota</taxon>
        <taxon>Viridiplantae</taxon>
        <taxon>Streptophyta</taxon>
        <taxon>Embryophyta</taxon>
        <taxon>Tracheophyta</taxon>
        <taxon>Spermatophyta</taxon>
        <taxon>Magnoliopsida</taxon>
        <taxon>Ranunculales</taxon>
        <taxon>Circaeasteraceae</taxon>
        <taxon>Kingdonia</taxon>
    </lineage>
</organism>
<dbReference type="AlphaFoldDB" id="A0A7J7NES9"/>
<keyword evidence="3" id="KW-0687">Ribonucleoprotein</keyword>
<evidence type="ECO:0000313" key="5">
    <source>
        <dbReference type="EMBL" id="KAF6165696.1"/>
    </source>
</evidence>
<keyword evidence="6" id="KW-1185">Reference proteome</keyword>
<name>A0A7J7NES9_9MAGN</name>
<evidence type="ECO:0000259" key="4">
    <source>
        <dbReference type="Pfam" id="PF17135"/>
    </source>
</evidence>
<evidence type="ECO:0000256" key="2">
    <source>
        <dbReference type="ARBA" id="ARBA00022980"/>
    </source>
</evidence>
<dbReference type="InterPro" id="IPR000039">
    <property type="entry name" value="Ribosomal_eL18"/>
</dbReference>
<sequence>MIDYTILVADRISRFDKTMLDYLPRGVNCHADSLAKVLGTEVSVKNTKKLQSSDFEAFVYEKDKQTPNFSLNRFVKGWLISLFPFTRLFGIAHFLEGKSVVIIGAVTDDTRVDEVPLIKVVDLRFTEIASTSIEKVGGKCLKFDHLSLWARMELKAMEHEFRCNYAIGKRYELKVK</sequence>
<dbReference type="InterPro" id="IPR021131">
    <property type="entry name" value="Ribosomal_uL15/eL18"/>
</dbReference>
<dbReference type="Gene3D" id="3.100.10.10">
    <property type="match status" value="1"/>
</dbReference>
<dbReference type="InterPro" id="IPR036227">
    <property type="entry name" value="Ribosomal_uL15/eL18_sf"/>
</dbReference>
<dbReference type="SUPFAM" id="SSF52080">
    <property type="entry name" value="Ribosomal proteins L15p and L18e"/>
    <property type="match status" value="1"/>
</dbReference>
<dbReference type="GO" id="GO:0003723">
    <property type="term" value="F:RNA binding"/>
    <property type="evidence" value="ECO:0007669"/>
    <property type="project" value="TreeGrafter"/>
</dbReference>
<comment type="similarity">
    <text evidence="1">Belongs to the eukaryotic ribosomal protein eL18 family.</text>
</comment>
<dbReference type="Proteomes" id="UP000541444">
    <property type="component" value="Unassembled WGS sequence"/>
</dbReference>
<dbReference type="Pfam" id="PF17135">
    <property type="entry name" value="Ribosomal_L18"/>
    <property type="match status" value="1"/>
</dbReference>
<dbReference type="OrthoDB" id="6353017at2759"/>
<reference evidence="5 6" key="1">
    <citation type="journal article" date="2020" name="IScience">
        <title>Genome Sequencing of the Endangered Kingdonia uniflora (Circaeasteraceae, Ranunculales) Reveals Potential Mechanisms of Evolutionary Specialization.</title>
        <authorList>
            <person name="Sun Y."/>
            <person name="Deng T."/>
            <person name="Zhang A."/>
            <person name="Moore M.J."/>
            <person name="Landis J.B."/>
            <person name="Lin N."/>
            <person name="Zhang H."/>
            <person name="Zhang X."/>
            <person name="Huang J."/>
            <person name="Zhang X."/>
            <person name="Sun H."/>
            <person name="Wang H."/>
        </authorList>
    </citation>
    <scope>NUCLEOTIDE SEQUENCE [LARGE SCALE GENOMIC DNA]</scope>
    <source>
        <strain evidence="5">TB1705</strain>
        <tissue evidence="5">Leaf</tissue>
    </source>
</reference>
<dbReference type="GO" id="GO:0003735">
    <property type="term" value="F:structural constituent of ribosome"/>
    <property type="evidence" value="ECO:0007669"/>
    <property type="project" value="InterPro"/>
</dbReference>
<protein>
    <recommendedName>
        <fullName evidence="4">Large ribosomal subunit protein uL15/eL18 domain-containing protein</fullName>
    </recommendedName>
</protein>